<dbReference type="EMBL" id="BRZA01000001">
    <property type="protein sequence ID" value="GLC86895.1"/>
    <property type="molecule type" value="Genomic_DNA"/>
</dbReference>
<name>A0ABQ5NES4_9BACI</name>
<gene>
    <name evidence="2" type="ORF">LYSBPC_00220</name>
</gene>
<comment type="caution">
    <text evidence="2">The sequence shown here is derived from an EMBL/GenBank/DDBJ whole genome shotgun (WGS) entry which is preliminary data.</text>
</comment>
<keyword evidence="3" id="KW-1185">Reference proteome</keyword>
<dbReference type="RefSeq" id="WP_264986631.1">
    <property type="nucleotide sequence ID" value="NZ_BRZA01000001.1"/>
</dbReference>
<organism evidence="2 3">
    <name type="scientific">Lysinibacillus piscis</name>
    <dbReference type="NCBI Taxonomy" id="2518931"/>
    <lineage>
        <taxon>Bacteria</taxon>
        <taxon>Bacillati</taxon>
        <taxon>Bacillota</taxon>
        <taxon>Bacilli</taxon>
        <taxon>Bacillales</taxon>
        <taxon>Bacillaceae</taxon>
        <taxon>Lysinibacillus</taxon>
    </lineage>
</organism>
<accession>A0ABQ5NES4</accession>
<evidence type="ECO:0000259" key="1">
    <source>
        <dbReference type="Pfam" id="PF13468"/>
    </source>
</evidence>
<reference evidence="2" key="1">
    <citation type="submission" date="2022-08" db="EMBL/GenBank/DDBJ databases">
        <title>Draft genome sequence of Lysinibacillus sp. strain KH24.</title>
        <authorList>
            <person name="Kanbe H."/>
            <person name="Itoh H."/>
        </authorList>
    </citation>
    <scope>NUCLEOTIDE SEQUENCE</scope>
    <source>
        <strain evidence="2">KH24</strain>
    </source>
</reference>
<protein>
    <recommendedName>
        <fullName evidence="1">Glyoxalase-like domain-containing protein</fullName>
    </recommendedName>
</protein>
<dbReference type="InterPro" id="IPR025870">
    <property type="entry name" value="Glyoxalase-like_dom"/>
</dbReference>
<dbReference type="PANTHER" id="PTHR40265:SF1">
    <property type="entry name" value="GLYOXALASE-LIKE DOMAIN-CONTAINING PROTEIN"/>
    <property type="match status" value="1"/>
</dbReference>
<sequence length="267" mass="30626">MALHFDHLVHQVQSPENAKVFFNKRSIHTVDGGTHTMWGTYNTLSYFGLSYIEHIAVYDETLFEQAATLPYSLHATFQQQNHRFGFSRVALRTNRIEQEGERLRALGFDVYGPDMYSRTRPDGTVIQWKLLHFGIKGQTMDFPFLIEWADGDEQRLAQLQQSGAIDSKQQITMEAVQFFVKDVQATVTQWQKLLQLPQAEQHPTHSSLHLPNIRFDFYEKAEAQSWAFAPLAEGPFGVLLQDMKRVKETLILPGAVCRVNTPTKNAK</sequence>
<evidence type="ECO:0000313" key="2">
    <source>
        <dbReference type="EMBL" id="GLC86895.1"/>
    </source>
</evidence>
<feature type="domain" description="Glyoxalase-like" evidence="1">
    <location>
        <begin position="5"/>
        <end position="194"/>
    </location>
</feature>
<evidence type="ECO:0000313" key="3">
    <source>
        <dbReference type="Proteomes" id="UP001065593"/>
    </source>
</evidence>
<proteinExistence type="predicted"/>
<dbReference type="InterPro" id="IPR029068">
    <property type="entry name" value="Glyas_Bleomycin-R_OHBP_Dase"/>
</dbReference>
<dbReference type="SUPFAM" id="SSF54593">
    <property type="entry name" value="Glyoxalase/Bleomycin resistance protein/Dihydroxybiphenyl dioxygenase"/>
    <property type="match status" value="1"/>
</dbReference>
<dbReference type="Gene3D" id="3.10.180.10">
    <property type="entry name" value="2,3-Dihydroxybiphenyl 1,2-Dioxygenase, domain 1"/>
    <property type="match status" value="1"/>
</dbReference>
<dbReference type="Pfam" id="PF13468">
    <property type="entry name" value="Glyoxalase_3"/>
    <property type="match status" value="1"/>
</dbReference>
<dbReference type="Proteomes" id="UP001065593">
    <property type="component" value="Unassembled WGS sequence"/>
</dbReference>
<dbReference type="PANTHER" id="PTHR40265">
    <property type="entry name" value="BLL2707 PROTEIN"/>
    <property type="match status" value="1"/>
</dbReference>